<evidence type="ECO:0000313" key="4">
    <source>
        <dbReference type="Proteomes" id="UP000316406"/>
    </source>
</evidence>
<dbReference type="Proteomes" id="UP000316406">
    <property type="component" value="Unassembled WGS sequence"/>
</dbReference>
<protein>
    <submittedName>
        <fullName evidence="3">Transposase family protein</fullName>
    </submittedName>
</protein>
<evidence type="ECO:0000313" key="3">
    <source>
        <dbReference type="EMBL" id="TSI14516.1"/>
    </source>
</evidence>
<accession>A0A556CB26</accession>
<name>A0A556CB26_BREAU</name>
<dbReference type="InterPro" id="IPR001584">
    <property type="entry name" value="Integrase_cat-core"/>
</dbReference>
<dbReference type="SUPFAM" id="SSF53098">
    <property type="entry name" value="Ribonuclease H-like"/>
    <property type="match status" value="1"/>
</dbReference>
<dbReference type="GO" id="GO:0003676">
    <property type="term" value="F:nucleic acid binding"/>
    <property type="evidence" value="ECO:0007669"/>
    <property type="project" value="InterPro"/>
</dbReference>
<dbReference type="Pfam" id="PF00665">
    <property type="entry name" value="rve"/>
    <property type="match status" value="1"/>
</dbReference>
<dbReference type="OrthoDB" id="4426778at2"/>
<dbReference type="AlphaFoldDB" id="A0A556CB26"/>
<dbReference type="InterPro" id="IPR012337">
    <property type="entry name" value="RNaseH-like_sf"/>
</dbReference>
<evidence type="ECO:0000256" key="1">
    <source>
        <dbReference type="SAM" id="MobiDB-lite"/>
    </source>
</evidence>
<dbReference type="Gene3D" id="3.30.420.10">
    <property type="entry name" value="Ribonuclease H-like superfamily/Ribonuclease H"/>
    <property type="match status" value="1"/>
</dbReference>
<gene>
    <name evidence="3" type="ORF">FO013_14165</name>
</gene>
<feature type="region of interest" description="Disordered" evidence="1">
    <location>
        <begin position="1"/>
        <end position="21"/>
    </location>
</feature>
<evidence type="ECO:0000259" key="2">
    <source>
        <dbReference type="Pfam" id="PF00665"/>
    </source>
</evidence>
<feature type="domain" description="Integrase catalytic" evidence="2">
    <location>
        <begin position="40"/>
        <end position="117"/>
    </location>
</feature>
<comment type="caution">
    <text evidence="3">The sequence shown here is derived from an EMBL/GenBank/DDBJ whole genome shotgun (WGS) entry which is preliminary data.</text>
</comment>
<dbReference type="GO" id="GO:0015074">
    <property type="term" value="P:DNA integration"/>
    <property type="evidence" value="ECO:0007669"/>
    <property type="project" value="InterPro"/>
</dbReference>
<sequence length="141" mass="15603">MSMMHRLGCPDHRRRQHERDFRTPRRAAALIRLKGNAVDKVYCYVILDTYSHRVVVWSIDSSPTGALATSAIGMAIDSRLDTSVEPGTMIRSDQGVQFGAWAFTKRARDALAIRPSRSAIPSLVAHPLPQASHSSPYETTG</sequence>
<proteinExistence type="predicted"/>
<organism evidence="3 4">
    <name type="scientific">Brevibacterium aurantiacum</name>
    <dbReference type="NCBI Taxonomy" id="273384"/>
    <lineage>
        <taxon>Bacteria</taxon>
        <taxon>Bacillati</taxon>
        <taxon>Actinomycetota</taxon>
        <taxon>Actinomycetes</taxon>
        <taxon>Micrococcales</taxon>
        <taxon>Brevibacteriaceae</taxon>
        <taxon>Brevibacterium</taxon>
    </lineage>
</organism>
<reference evidence="3 4" key="1">
    <citation type="submission" date="2019-07" db="EMBL/GenBank/DDBJ databases">
        <title>Draft genome sequence of Brevibacterium aurantiacum XU54 isolated from Xinjiang China.</title>
        <authorList>
            <person name="Xu X."/>
        </authorList>
    </citation>
    <scope>NUCLEOTIDE SEQUENCE [LARGE SCALE GENOMIC DNA]</scope>
    <source>
        <strain evidence="3 4">XU54</strain>
    </source>
</reference>
<dbReference type="InterPro" id="IPR036397">
    <property type="entry name" value="RNaseH_sf"/>
</dbReference>
<keyword evidence="4" id="KW-1185">Reference proteome</keyword>
<dbReference type="EMBL" id="VLTK01000008">
    <property type="protein sequence ID" value="TSI14516.1"/>
    <property type="molecule type" value="Genomic_DNA"/>
</dbReference>